<dbReference type="Proteomes" id="UP001139366">
    <property type="component" value="Unassembled WGS sequence"/>
</dbReference>
<comment type="caution">
    <text evidence="1">The sequence shown here is derived from an EMBL/GenBank/DDBJ whole genome shotgun (WGS) entry which is preliminary data.</text>
</comment>
<keyword evidence="2" id="KW-1185">Reference proteome</keyword>
<reference evidence="1 2" key="1">
    <citation type="journal article" date="2023" name="Antonie Van Leeuwenhoek">
        <title>Flavobacterium potami sp. nov., a multi-metal resistance genes harbouring bacterium isolated from shallow river silt.</title>
        <authorList>
            <person name="Li S."/>
            <person name="Mao S."/>
            <person name="Mu W."/>
            <person name="Guo B."/>
            <person name="Li C."/>
            <person name="Zhu Q."/>
            <person name="Hou X."/>
            <person name="Zhao Y."/>
            <person name="Wei S."/>
            <person name="Liu H."/>
            <person name="Liu A."/>
        </authorList>
    </citation>
    <scope>NUCLEOTIDE SEQUENCE [LARGE SCALE GENOMIC DNA]</scope>
    <source>
        <strain evidence="1 2">17A</strain>
    </source>
</reference>
<protein>
    <recommendedName>
        <fullName evidence="3">Cell-wall binding lipoprotein</fullName>
    </recommendedName>
</protein>
<gene>
    <name evidence="1" type="ORF">K6T82_03125</name>
</gene>
<dbReference type="EMBL" id="JAINUY010000001">
    <property type="protein sequence ID" value="MBZ4033741.1"/>
    <property type="molecule type" value="Genomic_DNA"/>
</dbReference>
<proteinExistence type="predicted"/>
<name>A0A9X1KQ37_9FLAO</name>
<evidence type="ECO:0000313" key="2">
    <source>
        <dbReference type="Proteomes" id="UP001139366"/>
    </source>
</evidence>
<dbReference type="RefSeq" id="WP_223704558.1">
    <property type="nucleotide sequence ID" value="NZ_JAINUY010000001.1"/>
</dbReference>
<dbReference type="AlphaFoldDB" id="A0A9X1KQ37"/>
<organism evidence="1 2">
    <name type="scientific">Flavobacterium potami</name>
    <dbReference type="NCBI Taxonomy" id="2872310"/>
    <lineage>
        <taxon>Bacteria</taxon>
        <taxon>Pseudomonadati</taxon>
        <taxon>Bacteroidota</taxon>
        <taxon>Flavobacteriia</taxon>
        <taxon>Flavobacteriales</taxon>
        <taxon>Flavobacteriaceae</taxon>
        <taxon>Flavobacterium</taxon>
    </lineage>
</organism>
<evidence type="ECO:0000313" key="1">
    <source>
        <dbReference type="EMBL" id="MBZ4033741.1"/>
    </source>
</evidence>
<accession>A0A9X1KQ37</accession>
<dbReference type="PROSITE" id="PS51257">
    <property type="entry name" value="PROKAR_LIPOPROTEIN"/>
    <property type="match status" value="1"/>
</dbReference>
<evidence type="ECO:0008006" key="3">
    <source>
        <dbReference type="Google" id="ProtNLM"/>
    </source>
</evidence>
<sequence length="173" mass="19683">MRIGIFFLTAFLFVTISSCKSSKAADFNDSLVRAERRAFEIIVGKEGSGEKKLKYLEKDDYKNALKTVDQQAKEFDSLIADIQKLSTDGIPEGEQLKTASLAYYQSLKELHVYDRKEIEQQALLRSLKDDELKNAQDKLLTLARQKKTLYNAVYEKEALLHTASEAFKTANSF</sequence>